<keyword evidence="3" id="KW-0732">Signal</keyword>
<gene>
    <name evidence="5" type="ORF">Cvel_1101</name>
</gene>
<dbReference type="SMART" id="SM00198">
    <property type="entry name" value="SCP"/>
    <property type="match status" value="1"/>
</dbReference>
<organism evidence="5">
    <name type="scientific">Chromera velia CCMP2878</name>
    <dbReference type="NCBI Taxonomy" id="1169474"/>
    <lineage>
        <taxon>Eukaryota</taxon>
        <taxon>Sar</taxon>
        <taxon>Alveolata</taxon>
        <taxon>Colpodellida</taxon>
        <taxon>Chromeraceae</taxon>
        <taxon>Chromera</taxon>
    </lineage>
</organism>
<evidence type="ECO:0000256" key="3">
    <source>
        <dbReference type="SAM" id="SignalP"/>
    </source>
</evidence>
<proteinExistence type="predicted"/>
<dbReference type="Gene3D" id="3.40.33.10">
    <property type="entry name" value="CAP"/>
    <property type="match status" value="1"/>
</dbReference>
<keyword evidence="2" id="KW-1133">Transmembrane helix</keyword>
<dbReference type="Pfam" id="PF00188">
    <property type="entry name" value="CAP"/>
    <property type="match status" value="1"/>
</dbReference>
<dbReference type="SUPFAM" id="SSF55797">
    <property type="entry name" value="PR-1-like"/>
    <property type="match status" value="1"/>
</dbReference>
<keyword evidence="2" id="KW-0472">Membrane</keyword>
<accession>A0A0G4HK85</accession>
<feature type="domain" description="SCP" evidence="4">
    <location>
        <begin position="41"/>
        <end position="164"/>
    </location>
</feature>
<evidence type="ECO:0000313" key="5">
    <source>
        <dbReference type="EMBL" id="CEM44481.1"/>
    </source>
</evidence>
<feature type="signal peptide" evidence="3">
    <location>
        <begin position="1"/>
        <end position="23"/>
    </location>
</feature>
<reference evidence="5" key="1">
    <citation type="submission" date="2014-11" db="EMBL/GenBank/DDBJ databases">
        <authorList>
            <person name="Otto D Thomas"/>
            <person name="Naeem Raeece"/>
        </authorList>
    </citation>
    <scope>NUCLEOTIDE SEQUENCE</scope>
</reference>
<keyword evidence="2" id="KW-0812">Transmembrane</keyword>
<feature type="chain" id="PRO_5005191669" description="SCP domain-containing protein" evidence="3">
    <location>
        <begin position="24"/>
        <end position="695"/>
    </location>
</feature>
<dbReference type="EMBL" id="CDMZ01002938">
    <property type="protein sequence ID" value="CEM44481.1"/>
    <property type="molecule type" value="Genomic_DNA"/>
</dbReference>
<feature type="region of interest" description="Disordered" evidence="1">
    <location>
        <begin position="205"/>
        <end position="271"/>
    </location>
</feature>
<protein>
    <recommendedName>
        <fullName evidence="4">SCP domain-containing protein</fullName>
    </recommendedName>
</protein>
<dbReference type="InterPro" id="IPR035940">
    <property type="entry name" value="CAP_sf"/>
</dbReference>
<feature type="transmembrane region" description="Helical" evidence="2">
    <location>
        <begin position="460"/>
        <end position="485"/>
    </location>
</feature>
<dbReference type="InterPro" id="IPR014044">
    <property type="entry name" value="CAP_dom"/>
</dbReference>
<name>A0A0G4HK85_9ALVE</name>
<sequence length="695" mass="75635">MRLLLAFLKLSFSFLLLFETSAALSGDSRVTQQSFGLSSDTTRLDFIVQTNYYRCLHDTPLVKWDFCMEDSAQEWADRGVFEHSDSYHMEGCEGPAGENMAIGFGSPSHGVTAFYGERALWENSPKDAFLPEAAHYTAMLWYSVSHIGCARQRGGSIDVCRYTGPSRQNCDLPNMDGCYEWNVKPRGWRSETFCRREAEEWGLHGKLASTTTSTTTTTTSTTTSTSTSPPTGSTTTSTTTSTQTETSTSTSTSSISTTTSSSATSPSINTPVEEVATGITDGVQIGEDGKASFSPELIETGEQLVDEEERREFVREAIETLLQIGQQQRGEEGDGSEGSTEMEVNVSDLPFPEKVKQKLQKVKIFPSGAKVDIDEASVDLERGLYCPLSSDGDSFVLVRNGKELKVTRGGTAFLVEVDGEVVGGYAREGDAVLASETGVGLLVVLGSATIVFEKLDLLEWWMVLLIVFSCLVVAVGSLLAVFCMWRRRKAKLKRQQEALSPAEATSRKQLQNLFAFARTLRTTRAGKDLEWGSGPEFGDGSEEWEVAEEEGAGGVRGESVKDHSRRKVLKEAEKKKPSRKSERKLTRTTDKRVIVLPPHATGVPPSFGRTGQISVTGKHTPSTRQHPNATKPVNLAATSRHSATFKPQPRVSIPSPSSTRSGGPRFLAATLSVPRGKATGNGNQTHRSSWGVGGR</sequence>
<evidence type="ECO:0000256" key="1">
    <source>
        <dbReference type="SAM" id="MobiDB-lite"/>
    </source>
</evidence>
<dbReference type="AlphaFoldDB" id="A0A0G4HK85"/>
<evidence type="ECO:0000259" key="4">
    <source>
        <dbReference type="SMART" id="SM00198"/>
    </source>
</evidence>
<dbReference type="VEuPathDB" id="CryptoDB:Cvel_1101"/>
<feature type="region of interest" description="Disordered" evidence="1">
    <location>
        <begin position="527"/>
        <end position="591"/>
    </location>
</feature>
<feature type="compositionally biased region" description="Polar residues" evidence="1">
    <location>
        <begin position="616"/>
        <end position="628"/>
    </location>
</feature>
<feature type="compositionally biased region" description="Low complexity" evidence="1">
    <location>
        <begin position="209"/>
        <end position="267"/>
    </location>
</feature>
<dbReference type="PhylomeDB" id="A0A0G4HK85"/>
<evidence type="ECO:0000256" key="2">
    <source>
        <dbReference type="SAM" id="Phobius"/>
    </source>
</evidence>
<feature type="compositionally biased region" description="Acidic residues" evidence="1">
    <location>
        <begin position="539"/>
        <end position="551"/>
    </location>
</feature>
<dbReference type="PANTHER" id="PTHR10334">
    <property type="entry name" value="CYSTEINE-RICH SECRETORY PROTEIN-RELATED"/>
    <property type="match status" value="1"/>
</dbReference>
<feature type="compositionally biased region" description="Low complexity" evidence="1">
    <location>
        <begin position="649"/>
        <end position="665"/>
    </location>
</feature>
<feature type="compositionally biased region" description="Basic and acidic residues" evidence="1">
    <location>
        <begin position="569"/>
        <end position="591"/>
    </location>
</feature>
<feature type="region of interest" description="Disordered" evidence="1">
    <location>
        <begin position="616"/>
        <end position="695"/>
    </location>
</feature>
<dbReference type="InterPro" id="IPR001283">
    <property type="entry name" value="CRISP-related"/>
</dbReference>